<evidence type="ECO:0000313" key="2">
    <source>
        <dbReference type="Proteomes" id="UP000608955"/>
    </source>
</evidence>
<dbReference type="Proteomes" id="UP000608955">
    <property type="component" value="Unassembled WGS sequence"/>
</dbReference>
<sequence length="77" mass="8375">MAWSCTAGVLSIRKSPLEGGIRGSPWRPNISKINVDKQAELSVSVPSDPLLDVRITQLQGVWMARPHVVTPQAGLTR</sequence>
<dbReference type="AlphaFoldDB" id="A0A918Y6R2"/>
<dbReference type="EMBL" id="BMVF01000013">
    <property type="protein sequence ID" value="GHD92854.1"/>
    <property type="molecule type" value="Genomic_DNA"/>
</dbReference>
<name>A0A918Y6R2_9ACTN</name>
<evidence type="ECO:0000313" key="1">
    <source>
        <dbReference type="EMBL" id="GHD92854.1"/>
    </source>
</evidence>
<comment type="caution">
    <text evidence="1">The sequence shown here is derived from an EMBL/GenBank/DDBJ whole genome shotgun (WGS) entry which is preliminary data.</text>
</comment>
<accession>A0A918Y6R2</accession>
<organism evidence="1 2">
    <name type="scientific">Streptomyces naganishii JCM 4654</name>
    <dbReference type="NCBI Taxonomy" id="1306179"/>
    <lineage>
        <taxon>Bacteria</taxon>
        <taxon>Bacillati</taxon>
        <taxon>Actinomycetota</taxon>
        <taxon>Actinomycetes</taxon>
        <taxon>Kitasatosporales</taxon>
        <taxon>Streptomycetaceae</taxon>
        <taxon>Streptomyces</taxon>
    </lineage>
</organism>
<gene>
    <name evidence="1" type="ORF">GCM10010508_47340</name>
</gene>
<keyword evidence="2" id="KW-1185">Reference proteome</keyword>
<reference evidence="1" key="2">
    <citation type="submission" date="2020-09" db="EMBL/GenBank/DDBJ databases">
        <authorList>
            <person name="Sun Q."/>
            <person name="Ohkuma M."/>
        </authorList>
    </citation>
    <scope>NUCLEOTIDE SEQUENCE</scope>
    <source>
        <strain evidence="1">JCM 4654</strain>
    </source>
</reference>
<protein>
    <submittedName>
        <fullName evidence="1">Uncharacterized protein</fullName>
    </submittedName>
</protein>
<reference evidence="1" key="1">
    <citation type="journal article" date="2014" name="Int. J. Syst. Evol. Microbiol.">
        <title>Complete genome sequence of Corynebacterium casei LMG S-19264T (=DSM 44701T), isolated from a smear-ripened cheese.</title>
        <authorList>
            <consortium name="US DOE Joint Genome Institute (JGI-PGF)"/>
            <person name="Walter F."/>
            <person name="Albersmeier A."/>
            <person name="Kalinowski J."/>
            <person name="Ruckert C."/>
        </authorList>
    </citation>
    <scope>NUCLEOTIDE SEQUENCE</scope>
    <source>
        <strain evidence="1">JCM 4654</strain>
    </source>
</reference>
<proteinExistence type="predicted"/>